<reference evidence="1" key="2">
    <citation type="journal article" date="2023" name="IMA Fungus">
        <title>Comparative genomic study of the Penicillium genus elucidates a diverse pangenome and 15 lateral gene transfer events.</title>
        <authorList>
            <person name="Petersen C."/>
            <person name="Sorensen T."/>
            <person name="Nielsen M.R."/>
            <person name="Sondergaard T.E."/>
            <person name="Sorensen J.L."/>
            <person name="Fitzpatrick D.A."/>
            <person name="Frisvad J.C."/>
            <person name="Nielsen K.L."/>
        </authorList>
    </citation>
    <scope>NUCLEOTIDE SEQUENCE</scope>
    <source>
        <strain evidence="1">IBT 19713</strain>
    </source>
</reference>
<dbReference type="Proteomes" id="UP001150941">
    <property type="component" value="Unassembled WGS sequence"/>
</dbReference>
<evidence type="ECO:0000313" key="1">
    <source>
        <dbReference type="EMBL" id="KAJ5248597.1"/>
    </source>
</evidence>
<dbReference type="Pfam" id="PF10295">
    <property type="entry name" value="DUF2406"/>
    <property type="match status" value="1"/>
</dbReference>
<protein>
    <submittedName>
        <fullName evidence="1">Uncharacterized protein</fullName>
    </submittedName>
</protein>
<dbReference type="PANTHER" id="PTHR28186">
    <property type="entry name" value="MEIOTICALLY UP-REGULATED GENE 9 PROTEIN"/>
    <property type="match status" value="1"/>
</dbReference>
<accession>A0A9W9PJJ2</accession>
<dbReference type="InterPro" id="IPR018809">
    <property type="entry name" value="DUF2406"/>
</dbReference>
<keyword evidence="2" id="KW-1185">Reference proteome</keyword>
<name>A0A9W9PJJ2_9EURO</name>
<sequence>MPASRSSSERTALIEVEDSPNMGLHTKADPNRALYEAQPMAFTNQPATIDSHSLRLMQHKDREGRIITDPDRSNPTRHRLERPLDTIRSFEAAIEAHRKQNRA</sequence>
<dbReference type="RefSeq" id="XP_058335376.1">
    <property type="nucleotide sequence ID" value="XM_058469345.1"/>
</dbReference>
<organism evidence="1 2">
    <name type="scientific">Penicillium chermesinum</name>
    <dbReference type="NCBI Taxonomy" id="63820"/>
    <lineage>
        <taxon>Eukaryota</taxon>
        <taxon>Fungi</taxon>
        <taxon>Dikarya</taxon>
        <taxon>Ascomycota</taxon>
        <taxon>Pezizomycotina</taxon>
        <taxon>Eurotiomycetes</taxon>
        <taxon>Eurotiomycetidae</taxon>
        <taxon>Eurotiales</taxon>
        <taxon>Aspergillaceae</taxon>
        <taxon>Penicillium</taxon>
    </lineage>
</organism>
<dbReference type="EMBL" id="JAPQKS010000001">
    <property type="protein sequence ID" value="KAJ5248597.1"/>
    <property type="molecule type" value="Genomic_DNA"/>
</dbReference>
<proteinExistence type="predicted"/>
<dbReference type="GeneID" id="83196648"/>
<evidence type="ECO:0000313" key="2">
    <source>
        <dbReference type="Proteomes" id="UP001150941"/>
    </source>
</evidence>
<comment type="caution">
    <text evidence="1">The sequence shown here is derived from an EMBL/GenBank/DDBJ whole genome shotgun (WGS) entry which is preliminary data.</text>
</comment>
<dbReference type="OrthoDB" id="5330253at2759"/>
<gene>
    <name evidence="1" type="ORF">N7468_000048</name>
</gene>
<dbReference type="AlphaFoldDB" id="A0A9W9PJJ2"/>
<dbReference type="PANTHER" id="PTHR28186:SF1">
    <property type="entry name" value="MEIOTICALLY UP-REGULATED GENE 9 PROTEIN"/>
    <property type="match status" value="1"/>
</dbReference>
<reference evidence="1" key="1">
    <citation type="submission" date="2022-11" db="EMBL/GenBank/DDBJ databases">
        <authorList>
            <person name="Petersen C."/>
        </authorList>
    </citation>
    <scope>NUCLEOTIDE SEQUENCE</scope>
    <source>
        <strain evidence="1">IBT 19713</strain>
    </source>
</reference>